<evidence type="ECO:0000313" key="1">
    <source>
        <dbReference type="EMBL" id="BBM44754.1"/>
    </source>
</evidence>
<dbReference type="RefSeq" id="WP_155282539.1">
    <property type="nucleotide sequence ID" value="NZ_AP019831.1"/>
</dbReference>
<evidence type="ECO:0000313" key="2">
    <source>
        <dbReference type="EMBL" id="BBM44909.1"/>
    </source>
</evidence>
<dbReference type="Proteomes" id="UP000422644">
    <property type="component" value="Chromosome"/>
</dbReference>
<protein>
    <submittedName>
        <fullName evidence="2">MORN variant repeat protein</fullName>
    </submittedName>
</protein>
<keyword evidence="3" id="KW-1185">Reference proteome</keyword>
<dbReference type="AlphaFoldDB" id="A0A510JZV6"/>
<dbReference type="SUPFAM" id="SSF82185">
    <property type="entry name" value="Histone H3 K4-specific methyltransferase SET7/9 N-terminal domain"/>
    <property type="match status" value="2"/>
</dbReference>
<name>A0A510JZV6_9FUSO</name>
<accession>A0A510JZV6</accession>
<dbReference type="EMBL" id="AP019831">
    <property type="protein sequence ID" value="BBM44909.1"/>
    <property type="molecule type" value="Genomic_DNA"/>
</dbReference>
<sequence>MEMVRSEFNGRDYYTLDGEPYTGRIEIKFEDSDDIKVIGYILKGLKSGEWYYFYENGNTEKIENYAYGELNGMYISFYENGKIKEAGQMKYDKLEDMWYTYHKNGNIHTENHYYLGKQDKGIWKEYYETGELKCECPTKMGELYGNYTEYDEFGNIRYICFMRDGQKNGNEIVYDRFGNELFNRKYVNGKEVK</sequence>
<organism evidence="2 3">
    <name type="scientific">Leptotrichia trevisanii</name>
    <dbReference type="NCBI Taxonomy" id="109328"/>
    <lineage>
        <taxon>Bacteria</taxon>
        <taxon>Fusobacteriati</taxon>
        <taxon>Fusobacteriota</taxon>
        <taxon>Fusobacteriia</taxon>
        <taxon>Fusobacteriales</taxon>
        <taxon>Leptotrichiaceae</taxon>
        <taxon>Leptotrichia</taxon>
    </lineage>
</organism>
<evidence type="ECO:0000313" key="3">
    <source>
        <dbReference type="Proteomes" id="UP000422644"/>
    </source>
</evidence>
<dbReference type="Pfam" id="PF07661">
    <property type="entry name" value="MORN_2"/>
    <property type="match status" value="4"/>
</dbReference>
<dbReference type="Gene3D" id="2.20.110.10">
    <property type="entry name" value="Histone H3 K4-specific methyltransferase SET7/9 N-terminal domain"/>
    <property type="match status" value="1"/>
</dbReference>
<dbReference type="InterPro" id="IPR011652">
    <property type="entry name" value="MORN_2"/>
</dbReference>
<gene>
    <name evidence="1" type="ORF">JMUB3870_0872</name>
    <name evidence="2" type="ORF">JMUB3870_1027</name>
</gene>
<proteinExistence type="predicted"/>
<reference evidence="2 3" key="1">
    <citation type="submission" date="2019-07" db="EMBL/GenBank/DDBJ databases">
        <title>Complete Genome Sequence of Leptotrichia trevisanii Strain JMUB3870.</title>
        <authorList>
            <person name="Watanabe S."/>
            <person name="Cui L."/>
        </authorList>
    </citation>
    <scope>NUCLEOTIDE SEQUENCE [LARGE SCALE GENOMIC DNA]</scope>
    <source>
        <strain evidence="2 3">JMUB3870</strain>
    </source>
</reference>
<dbReference type="Gene3D" id="3.90.930.1">
    <property type="match status" value="1"/>
</dbReference>
<dbReference type="OrthoDB" id="78369at2"/>
<dbReference type="EMBL" id="AP019831">
    <property type="protein sequence ID" value="BBM44754.1"/>
    <property type="molecule type" value="Genomic_DNA"/>
</dbReference>